<evidence type="ECO:0000256" key="2">
    <source>
        <dbReference type="ARBA" id="ARBA00022670"/>
    </source>
</evidence>
<dbReference type="GO" id="GO:0006508">
    <property type="term" value="P:proteolysis"/>
    <property type="evidence" value="ECO:0007669"/>
    <property type="project" value="UniProtKB-KW"/>
</dbReference>
<dbReference type="AlphaFoldDB" id="A0A1I6ISM8"/>
<dbReference type="InterPro" id="IPR015500">
    <property type="entry name" value="Peptidase_S8_subtilisin-rel"/>
</dbReference>
<dbReference type="Pfam" id="PF00082">
    <property type="entry name" value="Peptidase_S8"/>
    <property type="match status" value="2"/>
</dbReference>
<protein>
    <submittedName>
        <fullName evidence="7">Subtilase family protein</fullName>
    </submittedName>
</protein>
<dbReference type="PIRSF" id="PIRSF037894">
    <property type="entry name" value="Subtilisin_rel_CspABC"/>
    <property type="match status" value="1"/>
</dbReference>
<dbReference type="EMBL" id="FOYZ01000003">
    <property type="protein sequence ID" value="SFR69745.1"/>
    <property type="molecule type" value="Genomic_DNA"/>
</dbReference>
<keyword evidence="3" id="KW-0378">Hydrolase</keyword>
<evidence type="ECO:0000256" key="1">
    <source>
        <dbReference type="ARBA" id="ARBA00011073"/>
    </source>
</evidence>
<dbReference type="GO" id="GO:0004252">
    <property type="term" value="F:serine-type endopeptidase activity"/>
    <property type="evidence" value="ECO:0007669"/>
    <property type="project" value="InterPro"/>
</dbReference>
<gene>
    <name evidence="7" type="ORF">SAMN05661086_01138</name>
</gene>
<dbReference type="PANTHER" id="PTHR43806:SF11">
    <property type="entry name" value="CEREVISIN-RELATED"/>
    <property type="match status" value="1"/>
</dbReference>
<dbReference type="PANTHER" id="PTHR43806">
    <property type="entry name" value="PEPTIDASE S8"/>
    <property type="match status" value="1"/>
</dbReference>
<name>A0A1I6ISM8_9FIRM</name>
<keyword evidence="8" id="KW-1185">Reference proteome</keyword>
<dbReference type="InterPro" id="IPR017310">
    <property type="entry name" value="Pept_S8A_subtilisin_clostridia"/>
</dbReference>
<keyword evidence="2" id="KW-0645">Protease</keyword>
<evidence type="ECO:0000256" key="5">
    <source>
        <dbReference type="PROSITE-ProRule" id="PRU01240"/>
    </source>
</evidence>
<feature type="domain" description="Peptidase S8/S53" evidence="6">
    <location>
        <begin position="430"/>
        <end position="537"/>
    </location>
</feature>
<evidence type="ECO:0000256" key="3">
    <source>
        <dbReference type="ARBA" id="ARBA00022801"/>
    </source>
</evidence>
<organism evidence="7 8">
    <name type="scientific">Anaeromicropila populeti</name>
    <dbReference type="NCBI Taxonomy" id="37658"/>
    <lineage>
        <taxon>Bacteria</taxon>
        <taxon>Bacillati</taxon>
        <taxon>Bacillota</taxon>
        <taxon>Clostridia</taxon>
        <taxon>Lachnospirales</taxon>
        <taxon>Lachnospiraceae</taxon>
        <taxon>Anaeromicropila</taxon>
    </lineage>
</organism>
<sequence length="568" mass="63532">MDITNQPLHKEEEGDLIVFYQNRPEFLNRYEGKEIQYINEAFAVVHMPVSQLSMDMVSKYGYAAIPKLYGLTSERDVEASGINRLRNIPSLNMFGNGVLVGIVDTGIDYTNPVFIKADGSTKILSIWDQEMETGVVSDELPFGTEYDAEQINQALASEDSFQSVPSKDENGHGTMMAAVAAGNANIKQDFRGVAPEADLVIVKLRRAKEYLRRFYGVPSKVDCFQENHIMWGIQYCINQAVELRRPIVICIGCGTSQGSHDGRSYLATMMSILGDVPNIILVTSMGNEGISNRHYYNTIQANQEYQLVELQVGEEDKEFTMELWGNAPGIYSVDITSPSGEYIPKTLSYLRESREIKFVFESTIIYVDSLMAESRTGEQLILLRFFQMTPGKWIFKVYSEIDLSSGFHIWLPMGNMISDNTYFSSPDVYTTVLSPGSATIPITITAYNTTDNSLYIKASRGYTKNNIVKPDLAAPGVNYIAPNQNQEFVSYSGTGVAAAHTAGIIALILEWSAVKGNQPYLDSLDIKNYLIRGAKRVPYLSYPNKDWGYGIIDVYNSFDILKMDFLEG</sequence>
<reference evidence="7 8" key="1">
    <citation type="submission" date="2016-10" db="EMBL/GenBank/DDBJ databases">
        <authorList>
            <person name="de Groot N.N."/>
        </authorList>
    </citation>
    <scope>NUCLEOTIDE SEQUENCE [LARGE SCALE GENOMIC DNA]</scope>
    <source>
        <strain evidence="7 8">743A</strain>
    </source>
</reference>
<dbReference type="PROSITE" id="PS51892">
    <property type="entry name" value="SUBTILASE"/>
    <property type="match status" value="1"/>
</dbReference>
<dbReference type="SUPFAM" id="SSF52743">
    <property type="entry name" value="Subtilisin-like"/>
    <property type="match status" value="1"/>
</dbReference>
<feature type="domain" description="Peptidase S8/S53" evidence="6">
    <location>
        <begin position="95"/>
        <end position="297"/>
    </location>
</feature>
<dbReference type="InterPro" id="IPR023827">
    <property type="entry name" value="Peptidase_S8_Asp-AS"/>
</dbReference>
<dbReference type="InterPro" id="IPR050131">
    <property type="entry name" value="Peptidase_S8_subtilisin-like"/>
</dbReference>
<evidence type="ECO:0000259" key="6">
    <source>
        <dbReference type="Pfam" id="PF00082"/>
    </source>
</evidence>
<evidence type="ECO:0000313" key="8">
    <source>
        <dbReference type="Proteomes" id="UP000199659"/>
    </source>
</evidence>
<proteinExistence type="inferred from homology"/>
<evidence type="ECO:0000313" key="7">
    <source>
        <dbReference type="EMBL" id="SFR69745.1"/>
    </source>
</evidence>
<dbReference type="PRINTS" id="PR00723">
    <property type="entry name" value="SUBTILISIN"/>
</dbReference>
<dbReference type="InterPro" id="IPR000209">
    <property type="entry name" value="Peptidase_S8/S53_dom"/>
</dbReference>
<dbReference type="InterPro" id="IPR036852">
    <property type="entry name" value="Peptidase_S8/S53_dom_sf"/>
</dbReference>
<dbReference type="Gene3D" id="3.40.50.200">
    <property type="entry name" value="Peptidase S8/S53 domain"/>
    <property type="match status" value="1"/>
</dbReference>
<dbReference type="Gene3D" id="2.60.120.1290">
    <property type="match status" value="1"/>
</dbReference>
<dbReference type="PROSITE" id="PS00136">
    <property type="entry name" value="SUBTILASE_ASP"/>
    <property type="match status" value="1"/>
</dbReference>
<evidence type="ECO:0000256" key="4">
    <source>
        <dbReference type="ARBA" id="ARBA00022825"/>
    </source>
</evidence>
<keyword evidence="4" id="KW-0720">Serine protease</keyword>
<comment type="similarity">
    <text evidence="1 5">Belongs to the peptidase S8 family.</text>
</comment>
<accession>A0A1I6ISM8</accession>
<dbReference type="Proteomes" id="UP000199659">
    <property type="component" value="Unassembled WGS sequence"/>
</dbReference>
<dbReference type="CDD" id="cd07478">
    <property type="entry name" value="Peptidases_S8_CspA-like"/>
    <property type="match status" value="1"/>
</dbReference>
<dbReference type="InterPro" id="IPR034045">
    <property type="entry name" value="Pep_S8_CspA-like"/>
</dbReference>
<dbReference type="STRING" id="37658.SAMN05661086_01138"/>
<comment type="caution">
    <text evidence="5">Lacks conserved residue(s) required for the propagation of feature annotation.</text>
</comment>
<dbReference type="RefSeq" id="WP_177214564.1">
    <property type="nucleotide sequence ID" value="NZ_FOYZ01000003.1"/>
</dbReference>